<dbReference type="Proteomes" id="UP000283469">
    <property type="component" value="Unassembled WGS sequence"/>
</dbReference>
<dbReference type="AlphaFoldDB" id="A0A418YNX1"/>
<dbReference type="RefSeq" id="WP_119748852.1">
    <property type="nucleotide sequence ID" value="NZ_QVRA01000020.1"/>
</dbReference>
<accession>A0A418YNX1</accession>
<evidence type="ECO:0000313" key="1">
    <source>
        <dbReference type="EMBL" id="RJG52958.1"/>
    </source>
</evidence>
<proteinExistence type="predicted"/>
<name>A0A418YNX1_9SPHN</name>
<sequence length="161" mass="17735">MANRVSAHIQIGGVLSRSRYPELISAIADDDPAIDWDGTPFDPADLPATGPLCLMDHEVAEGRFDEIEQCCRSLGLSYVRWRAGYSGSFPSDREIYFGPGEQESFLTTEEDTLIFSIERIRELGSMDAIEAEYARAHFNPPPLAIIDEDPADCEAVEAAHG</sequence>
<gene>
    <name evidence="1" type="ORF">D0Z70_18155</name>
</gene>
<protein>
    <submittedName>
        <fullName evidence="1">Uncharacterized protein</fullName>
    </submittedName>
</protein>
<reference evidence="1 2" key="1">
    <citation type="submission" date="2018-08" db="EMBL/GenBank/DDBJ databases">
        <title>Sphingobium sp. EO9.</title>
        <authorList>
            <person name="Park Y."/>
            <person name="Kim K.H."/>
            <person name="Jeon C.O."/>
        </authorList>
    </citation>
    <scope>NUCLEOTIDE SEQUENCE [LARGE SCALE GENOMIC DNA]</scope>
    <source>
        <strain evidence="1 2">EO9</strain>
    </source>
</reference>
<comment type="caution">
    <text evidence="1">The sequence shown here is derived from an EMBL/GenBank/DDBJ whole genome shotgun (WGS) entry which is preliminary data.</text>
</comment>
<evidence type="ECO:0000313" key="2">
    <source>
        <dbReference type="Proteomes" id="UP000283469"/>
    </source>
</evidence>
<dbReference type="OrthoDB" id="7193356at2"/>
<organism evidence="1 2">
    <name type="scientific">Sphingobium terrigena</name>
    <dbReference type="NCBI Taxonomy" id="2304063"/>
    <lineage>
        <taxon>Bacteria</taxon>
        <taxon>Pseudomonadati</taxon>
        <taxon>Pseudomonadota</taxon>
        <taxon>Alphaproteobacteria</taxon>
        <taxon>Sphingomonadales</taxon>
        <taxon>Sphingomonadaceae</taxon>
        <taxon>Sphingobium</taxon>
    </lineage>
</organism>
<keyword evidence="2" id="KW-1185">Reference proteome</keyword>
<dbReference type="EMBL" id="QVRA01000020">
    <property type="protein sequence ID" value="RJG52958.1"/>
    <property type="molecule type" value="Genomic_DNA"/>
</dbReference>